<proteinExistence type="predicted"/>
<name>A0ACC0Z0J4_9ROSI</name>
<dbReference type="Proteomes" id="UP001163603">
    <property type="component" value="Chromosome 3"/>
</dbReference>
<keyword evidence="2" id="KW-1185">Reference proteome</keyword>
<protein>
    <submittedName>
        <fullName evidence="1">Uncharacterized protein</fullName>
    </submittedName>
</protein>
<reference evidence="2" key="1">
    <citation type="journal article" date="2023" name="G3 (Bethesda)">
        <title>Genome assembly and association tests identify interacting loci associated with vigor, precocity, and sex in interspecific pistachio rootstocks.</title>
        <authorList>
            <person name="Palmer W."/>
            <person name="Jacygrad E."/>
            <person name="Sagayaradj S."/>
            <person name="Cavanaugh K."/>
            <person name="Han R."/>
            <person name="Bertier L."/>
            <person name="Beede B."/>
            <person name="Kafkas S."/>
            <person name="Golino D."/>
            <person name="Preece J."/>
            <person name="Michelmore R."/>
        </authorList>
    </citation>
    <scope>NUCLEOTIDE SEQUENCE [LARGE SCALE GENOMIC DNA]</scope>
</reference>
<comment type="caution">
    <text evidence="1">The sequence shown here is derived from an EMBL/GenBank/DDBJ whole genome shotgun (WGS) entry which is preliminary data.</text>
</comment>
<evidence type="ECO:0000313" key="1">
    <source>
        <dbReference type="EMBL" id="KAJ0044459.1"/>
    </source>
</evidence>
<accession>A0ACC0Z0J4</accession>
<gene>
    <name evidence="1" type="ORF">Pint_06524</name>
</gene>
<dbReference type="EMBL" id="CM047738">
    <property type="protein sequence ID" value="KAJ0044459.1"/>
    <property type="molecule type" value="Genomic_DNA"/>
</dbReference>
<organism evidence="1 2">
    <name type="scientific">Pistacia integerrima</name>
    <dbReference type="NCBI Taxonomy" id="434235"/>
    <lineage>
        <taxon>Eukaryota</taxon>
        <taxon>Viridiplantae</taxon>
        <taxon>Streptophyta</taxon>
        <taxon>Embryophyta</taxon>
        <taxon>Tracheophyta</taxon>
        <taxon>Spermatophyta</taxon>
        <taxon>Magnoliopsida</taxon>
        <taxon>eudicotyledons</taxon>
        <taxon>Gunneridae</taxon>
        <taxon>Pentapetalae</taxon>
        <taxon>rosids</taxon>
        <taxon>malvids</taxon>
        <taxon>Sapindales</taxon>
        <taxon>Anacardiaceae</taxon>
        <taxon>Pistacia</taxon>
    </lineage>
</organism>
<sequence>MASVSSSPRTVEEIFKDFNCRRSALVRALTSDVDKFYSQCDPEKENLCLYGHPNESWEVAMPADEVPPEVPEPALGINFSRDGMHRKDWLSLVAVHSDCWLLAVAFYFGARLNRNERYNFVYTCCGYSMLMEALLKTRVVFATCRCNSPFLVKFNNDISNKSCTSLRLMLGLSVFHVVLHNPTDLDSQKGSLLQDIDGSFQYSLQTALVEINRKRLFSLINDLPTLFEVVTGRKPLKDKPSVDSGSKSRNGSKRSIDGLVRSNPKILEDRVEDEDDEHNETFCGSCGSSYNSDEFWIGCDICERWYHGKCVKITPAKAESIKQYKCPSCCTKKGRH</sequence>
<evidence type="ECO:0000313" key="2">
    <source>
        <dbReference type="Proteomes" id="UP001163603"/>
    </source>
</evidence>